<dbReference type="RefSeq" id="WP_073255817.1">
    <property type="nucleotide sequence ID" value="NZ_FQZQ01000025.1"/>
</dbReference>
<feature type="transmembrane region" description="Helical" evidence="6">
    <location>
        <begin position="51"/>
        <end position="71"/>
    </location>
</feature>
<evidence type="ECO:0000256" key="6">
    <source>
        <dbReference type="SAM" id="Phobius"/>
    </source>
</evidence>
<reference evidence="9" key="1">
    <citation type="submission" date="2016-11" db="EMBL/GenBank/DDBJ databases">
        <authorList>
            <person name="Varghese N."/>
            <person name="Submissions S."/>
        </authorList>
    </citation>
    <scope>NUCLEOTIDE SEQUENCE [LARGE SCALE GENOMIC DNA]</scope>
    <source>
        <strain evidence="9">DSM 100564</strain>
    </source>
</reference>
<organism evidence="8 9">
    <name type="scientific">Shimia gijangensis</name>
    <dbReference type="NCBI Taxonomy" id="1470563"/>
    <lineage>
        <taxon>Bacteria</taxon>
        <taxon>Pseudomonadati</taxon>
        <taxon>Pseudomonadota</taxon>
        <taxon>Alphaproteobacteria</taxon>
        <taxon>Rhodobacterales</taxon>
        <taxon>Roseobacteraceae</taxon>
    </lineage>
</organism>
<evidence type="ECO:0000256" key="1">
    <source>
        <dbReference type="ARBA" id="ARBA00004141"/>
    </source>
</evidence>
<keyword evidence="2" id="KW-0813">Transport</keyword>
<gene>
    <name evidence="8" type="ORF">SAMN05444000_12513</name>
</gene>
<feature type="transmembrane region" description="Helical" evidence="6">
    <location>
        <begin position="344"/>
        <end position="370"/>
    </location>
</feature>
<evidence type="ECO:0000256" key="2">
    <source>
        <dbReference type="ARBA" id="ARBA00022448"/>
    </source>
</evidence>
<dbReference type="Proteomes" id="UP000183982">
    <property type="component" value="Unassembled WGS sequence"/>
</dbReference>
<feature type="transmembrane region" description="Helical" evidence="6">
    <location>
        <begin position="168"/>
        <end position="187"/>
    </location>
</feature>
<dbReference type="InterPro" id="IPR036259">
    <property type="entry name" value="MFS_trans_sf"/>
</dbReference>
<keyword evidence="4 6" id="KW-1133">Transmembrane helix</keyword>
<dbReference type="PANTHER" id="PTHR23502:SF132">
    <property type="entry name" value="POLYAMINE TRANSPORTER 2-RELATED"/>
    <property type="match status" value="1"/>
</dbReference>
<feature type="transmembrane region" description="Helical" evidence="6">
    <location>
        <begin position="137"/>
        <end position="162"/>
    </location>
</feature>
<feature type="transmembrane region" description="Helical" evidence="6">
    <location>
        <begin position="376"/>
        <end position="395"/>
    </location>
</feature>
<dbReference type="AlphaFoldDB" id="A0A1M6REJ0"/>
<dbReference type="Gene3D" id="1.20.1720.10">
    <property type="entry name" value="Multidrug resistance protein D"/>
    <property type="match status" value="1"/>
</dbReference>
<name>A0A1M6REJ0_9RHOB</name>
<dbReference type="Pfam" id="PF07690">
    <property type="entry name" value="MFS_1"/>
    <property type="match status" value="1"/>
</dbReference>
<comment type="subcellular location">
    <subcellularLocation>
        <location evidence="1">Membrane</location>
        <topology evidence="1">Multi-pass membrane protein</topology>
    </subcellularLocation>
</comment>
<accession>A0A1M6REJ0</accession>
<feature type="transmembrane region" description="Helical" evidence="6">
    <location>
        <begin position="12"/>
        <end position="31"/>
    </location>
</feature>
<dbReference type="GO" id="GO:0022857">
    <property type="term" value="F:transmembrane transporter activity"/>
    <property type="evidence" value="ECO:0007669"/>
    <property type="project" value="InterPro"/>
</dbReference>
<feature type="transmembrane region" description="Helical" evidence="6">
    <location>
        <begin position="254"/>
        <end position="274"/>
    </location>
</feature>
<feature type="transmembrane region" description="Helical" evidence="6">
    <location>
        <begin position="281"/>
        <end position="303"/>
    </location>
</feature>
<feature type="transmembrane region" description="Helical" evidence="6">
    <location>
        <begin position="221"/>
        <end position="242"/>
    </location>
</feature>
<dbReference type="EMBL" id="FQZQ01000025">
    <property type="protein sequence ID" value="SHK30820.1"/>
    <property type="molecule type" value="Genomic_DNA"/>
</dbReference>
<keyword evidence="5 6" id="KW-0472">Membrane</keyword>
<evidence type="ECO:0000256" key="3">
    <source>
        <dbReference type="ARBA" id="ARBA00022692"/>
    </source>
</evidence>
<feature type="domain" description="Major facilitator superfamily (MFS) profile" evidence="7">
    <location>
        <begin position="12"/>
        <end position="402"/>
    </location>
</feature>
<keyword evidence="9" id="KW-1185">Reference proteome</keyword>
<dbReference type="CDD" id="cd17320">
    <property type="entry name" value="MFS_MdfA_MDR_like"/>
    <property type="match status" value="1"/>
</dbReference>
<evidence type="ECO:0000256" key="5">
    <source>
        <dbReference type="ARBA" id="ARBA00023136"/>
    </source>
</evidence>
<dbReference type="InterPro" id="IPR011701">
    <property type="entry name" value="MFS"/>
</dbReference>
<feature type="transmembrane region" description="Helical" evidence="6">
    <location>
        <begin position="78"/>
        <end position="96"/>
    </location>
</feature>
<keyword evidence="3 6" id="KW-0812">Transmembrane</keyword>
<evidence type="ECO:0000256" key="4">
    <source>
        <dbReference type="ARBA" id="ARBA00022989"/>
    </source>
</evidence>
<dbReference type="InterPro" id="IPR020846">
    <property type="entry name" value="MFS_dom"/>
</dbReference>
<feature type="transmembrane region" description="Helical" evidence="6">
    <location>
        <begin position="309"/>
        <end position="332"/>
    </location>
</feature>
<dbReference type="GO" id="GO:0005886">
    <property type="term" value="C:plasma membrane"/>
    <property type="evidence" value="ECO:0007669"/>
    <property type="project" value="TreeGrafter"/>
</dbReference>
<sequence length="402" mass="42891">MTQSSNMSRVEFVAMCAMMFATIAFSIDAMLPALPEIGAELSPDNLNKAQLILTSFVLGMGIGTFFTGPLSDTFGRKPVIVGGALVYCTCAAIGWASQSLELLLAARLFQGIGAAGPRIVTLAIIRDLYSGRDMARLMSFVMLVFTLVPAVAPLLGSVFIALAGWRSIFLAFIGFSMLSILWLGLRLPEPLAVEKRRPFQFKVLLGAVGEMWAIPVVRVSILVQTLCFAMLFTMLTTVQQVYDITFGRGDEFPLWFGAVAIISGSASLLNAWLVMRLGMRFLVTVTLAVQAILSIVMLALSLSLSAGPVLFAVFVIWQTSVFFQAGMTLGNLNAMAMEPLGHMAGTAASVMGAIATVLGAGLAVPVGLAFNGTPVPLIWGIGIEAALGFGLMLWMKRIEARS</sequence>
<evidence type="ECO:0000313" key="9">
    <source>
        <dbReference type="Proteomes" id="UP000183982"/>
    </source>
</evidence>
<feature type="transmembrane region" description="Helical" evidence="6">
    <location>
        <begin position="102"/>
        <end position="125"/>
    </location>
</feature>
<evidence type="ECO:0000313" key="8">
    <source>
        <dbReference type="EMBL" id="SHK30820.1"/>
    </source>
</evidence>
<protein>
    <submittedName>
        <fullName evidence="8">MFS transporter, DHA1 family, bicyclomycin/chloramphenicol resistance protein</fullName>
    </submittedName>
</protein>
<dbReference type="PANTHER" id="PTHR23502">
    <property type="entry name" value="MAJOR FACILITATOR SUPERFAMILY"/>
    <property type="match status" value="1"/>
</dbReference>
<evidence type="ECO:0000259" key="7">
    <source>
        <dbReference type="PROSITE" id="PS50850"/>
    </source>
</evidence>
<dbReference type="PROSITE" id="PS50850">
    <property type="entry name" value="MFS"/>
    <property type="match status" value="1"/>
</dbReference>
<proteinExistence type="predicted"/>
<dbReference type="SUPFAM" id="SSF103473">
    <property type="entry name" value="MFS general substrate transporter"/>
    <property type="match status" value="1"/>
</dbReference>
<dbReference type="STRING" id="1470563.SAMN05444000_12513"/>